<dbReference type="OMA" id="ENIPGYF"/>
<protein>
    <recommendedName>
        <fullName evidence="3">Complement component 1 Q subcomponent-binding protein, mitochondrial</fullName>
    </recommendedName>
</protein>
<dbReference type="GO" id="GO:0048025">
    <property type="term" value="P:negative regulation of mRNA splicing, via spliceosome"/>
    <property type="evidence" value="ECO:0007669"/>
    <property type="project" value="TreeGrafter"/>
</dbReference>
<dbReference type="GO" id="GO:0042256">
    <property type="term" value="P:cytosolic ribosome assembly"/>
    <property type="evidence" value="ECO:0007669"/>
    <property type="project" value="TreeGrafter"/>
</dbReference>
<dbReference type="GO" id="GO:0030984">
    <property type="term" value="F:kininogen binding"/>
    <property type="evidence" value="ECO:0007669"/>
    <property type="project" value="TreeGrafter"/>
</dbReference>
<dbReference type="Proteomes" id="UP000314987">
    <property type="component" value="Unassembled WGS sequence"/>
</dbReference>
<organism evidence="5 6">
    <name type="scientific">Vombatus ursinus</name>
    <name type="common">Common wombat</name>
    <dbReference type="NCBI Taxonomy" id="29139"/>
    <lineage>
        <taxon>Eukaryota</taxon>
        <taxon>Metazoa</taxon>
        <taxon>Chordata</taxon>
        <taxon>Craniata</taxon>
        <taxon>Vertebrata</taxon>
        <taxon>Euteleostomi</taxon>
        <taxon>Mammalia</taxon>
        <taxon>Metatheria</taxon>
        <taxon>Diprotodontia</taxon>
        <taxon>Vombatidae</taxon>
        <taxon>Vombatus</taxon>
    </lineage>
</organism>
<evidence type="ECO:0000256" key="4">
    <source>
        <dbReference type="SAM" id="MobiDB-lite"/>
    </source>
</evidence>
<dbReference type="AlphaFoldDB" id="A0A4X2LYV4"/>
<dbReference type="GO" id="GO:0009986">
    <property type="term" value="C:cell surface"/>
    <property type="evidence" value="ECO:0007669"/>
    <property type="project" value="TreeGrafter"/>
</dbReference>
<keyword evidence="6" id="KW-1185">Reference proteome</keyword>
<evidence type="ECO:0000256" key="3">
    <source>
        <dbReference type="ARBA" id="ARBA00021918"/>
    </source>
</evidence>
<dbReference type="SUPFAM" id="SSF54529">
    <property type="entry name" value="Mitochondrial glycoprotein MAM33-like"/>
    <property type="match status" value="1"/>
</dbReference>
<dbReference type="InterPro" id="IPR036561">
    <property type="entry name" value="MAM33_sf"/>
</dbReference>
<dbReference type="GO" id="GO:0005886">
    <property type="term" value="C:plasma membrane"/>
    <property type="evidence" value="ECO:0007669"/>
    <property type="project" value="UniProtKB-SubCell"/>
</dbReference>
<reference evidence="5" key="2">
    <citation type="submission" date="2025-08" db="UniProtKB">
        <authorList>
            <consortium name="Ensembl"/>
        </authorList>
    </citation>
    <scope>IDENTIFICATION</scope>
</reference>
<dbReference type="PANTHER" id="PTHR10826:SF1">
    <property type="entry name" value="COMPLEMENT COMPONENT 1 Q SUBCOMPONENT-BINDING PROTEIN, MITOCHONDRIAL"/>
    <property type="match status" value="1"/>
</dbReference>
<feature type="compositionally biased region" description="Basic and acidic residues" evidence="4">
    <location>
        <begin position="48"/>
        <end position="60"/>
    </location>
</feature>
<dbReference type="GO" id="GO:0005634">
    <property type="term" value="C:nucleus"/>
    <property type="evidence" value="ECO:0007669"/>
    <property type="project" value="TreeGrafter"/>
</dbReference>
<dbReference type="GeneTree" id="ENSGT00390000018406"/>
<evidence type="ECO:0000313" key="6">
    <source>
        <dbReference type="Proteomes" id="UP000314987"/>
    </source>
</evidence>
<reference evidence="6" key="1">
    <citation type="submission" date="2018-12" db="EMBL/GenBank/DDBJ databases">
        <authorList>
            <person name="Yazar S."/>
        </authorList>
    </citation>
    <scope>NUCLEOTIDE SEQUENCE [LARGE SCALE GENOMIC DNA]</scope>
</reference>
<name>A0A4X2LYV4_VOMUR</name>
<dbReference type="GO" id="GO:0005759">
    <property type="term" value="C:mitochondrial matrix"/>
    <property type="evidence" value="ECO:0007669"/>
    <property type="project" value="InterPro"/>
</dbReference>
<dbReference type="Pfam" id="PF02330">
    <property type="entry name" value="MAM33"/>
    <property type="match status" value="1"/>
</dbReference>
<accession>A0A4X2LYV4</accession>
<dbReference type="STRING" id="29139.ENSVURP00010026791"/>
<evidence type="ECO:0000256" key="2">
    <source>
        <dbReference type="ARBA" id="ARBA00005457"/>
    </source>
</evidence>
<feature type="region of interest" description="Disordered" evidence="4">
    <location>
        <begin position="31"/>
        <end position="61"/>
    </location>
</feature>
<dbReference type="PANTHER" id="PTHR10826">
    <property type="entry name" value="COMPLEMENT COMPONENT 1"/>
    <property type="match status" value="1"/>
</dbReference>
<dbReference type="InterPro" id="IPR003428">
    <property type="entry name" value="MAM33"/>
</dbReference>
<reference evidence="5" key="3">
    <citation type="submission" date="2025-09" db="UniProtKB">
        <authorList>
            <consortium name="Ensembl"/>
        </authorList>
    </citation>
    <scope>IDENTIFICATION</scope>
</reference>
<dbReference type="Ensembl" id="ENSVURT00010030520.1">
    <property type="protein sequence ID" value="ENSVURP00010026791.1"/>
    <property type="gene ID" value="ENSVURG00010020522.1"/>
</dbReference>
<comment type="subcellular location">
    <subcellularLocation>
        <location evidence="1">Cell membrane</location>
        <topology evidence="1">Peripheral membrane protein</topology>
        <orientation evidence="1">Extracellular side</orientation>
    </subcellularLocation>
</comment>
<dbReference type="GO" id="GO:0030449">
    <property type="term" value="P:regulation of complement activation"/>
    <property type="evidence" value="ECO:0007669"/>
    <property type="project" value="TreeGrafter"/>
</dbReference>
<dbReference type="GO" id="GO:0003714">
    <property type="term" value="F:transcription corepressor activity"/>
    <property type="evidence" value="ECO:0007669"/>
    <property type="project" value="TreeGrafter"/>
</dbReference>
<evidence type="ECO:0000256" key="1">
    <source>
        <dbReference type="ARBA" id="ARBA00004296"/>
    </source>
</evidence>
<comment type="similarity">
    <text evidence="2">Belongs to the MAM33 family.</text>
</comment>
<proteinExistence type="inferred from homology"/>
<evidence type="ECO:0000313" key="5">
    <source>
        <dbReference type="Ensembl" id="ENSVURP00010026791.1"/>
    </source>
</evidence>
<dbReference type="Gene3D" id="3.10.280.10">
    <property type="entry name" value="Mitochondrial glycoprotein"/>
    <property type="match status" value="1"/>
</dbReference>
<sequence length="179" mass="20531">MSCNPGNWELGAQGTEAKLVQRLDGERITVPFNINNSIPPTFDNEPLEGQKDQEQQEPELRSTPNFMVEVVKDNTMKTLVLDCHYPEDKVGQEEEDGSDIFSTWEVSFQPTSKSEWKDTNYMLNTDSLDWAPYDHLMNFLADGGVDNTFADELIKLSMALEHQKYINFLEDLKVFVKCQ</sequence>
<dbReference type="GO" id="GO:0001849">
    <property type="term" value="F:complement component C1q complex binding"/>
    <property type="evidence" value="ECO:0007669"/>
    <property type="project" value="TreeGrafter"/>
</dbReference>